<dbReference type="Pfam" id="PF12708">
    <property type="entry name" value="Pect-lyase_RHGA_epim"/>
    <property type="match status" value="2"/>
</dbReference>
<gene>
    <name evidence="3" type="ORF">LTR78_008758</name>
</gene>
<dbReference type="PANTHER" id="PTHR33928">
    <property type="entry name" value="POLYGALACTURONASE QRT3"/>
    <property type="match status" value="1"/>
</dbReference>
<keyword evidence="4" id="KW-1185">Reference proteome</keyword>
<dbReference type="InterPro" id="IPR011050">
    <property type="entry name" value="Pectin_lyase_fold/virulence"/>
</dbReference>
<sequence>MHSFTRALSALLALTATTTTARPTADSTAALSTRQSSSSGYWLGQSSFHKNAPVWGNSNTNYPIFRDVTDSRFGGGARGDGVTDDTAAINFAINATLGSNQRCGVGCNSSTISPAIVYFPPGKYLVSSPLLMDYYTQLIGDATNLPQIIASSGFQGMAVLDADPYGAYGNNWFINQNNFFRQVRNFVIDITQWNGGATGAGIHWQVAQATSLQNIVFEMSTSASTQQQGIFMDNGSGGFMSDLVFKGGKYGAFFGNQQFTSRNLTFIGCQTGIYMNWNWGWTLSDMTFTNCGTGIDMSNTPTNQTVGSVVLSDSTFSGTQYGVRSAYSKSSDVPKSGGTLIIDNVDFGSATAVVGPTNAVIAQSIASGSAWASGNVYDHSGTAAITQGPIKSPVKNQALLSNGKIFARSKPQYETQPASAFSSALTYGCKGDATTDDTQCIQKFLNDASSKNLIAYFDHAVYLVTSTITVPNNIRIVGEIWSTILASGFTDVNSPKPVWQVGSGNGSTGAVEISDLLFEIRGPNPGAIIIQWELNSPAGKSGMWDTHVRIGGSYGSNLLLADCAKQVQNPSVNNKCLGVFLMFYAAPQSGGVYLENTWHWVADHDMEDPLNQQISVYSARGTLIRSSGPVWLWGTSSEHSIFYNYQIDGASAVFGGFMQSETPYMQPYPLAPAPFTPNGNYDDPTFTVCNGANANSLDSPCKDAWGLRVLNSQGILIYSLGFYSFFNGYEQDCLLSGNCQLDMIHITNSQVAMYAVTTIGTVKMLVDDNGVTINAAENADVYGDTFAVYYADT</sequence>
<name>A0AAE0TPD8_9PEZI</name>
<evidence type="ECO:0000256" key="1">
    <source>
        <dbReference type="SAM" id="SignalP"/>
    </source>
</evidence>
<dbReference type="Proteomes" id="UP001274830">
    <property type="component" value="Unassembled WGS sequence"/>
</dbReference>
<dbReference type="PANTHER" id="PTHR33928:SF2">
    <property type="entry name" value="PECTATE LYASE SUPERFAMILY PROTEIN DOMAIN-CONTAINING PROTEIN-RELATED"/>
    <property type="match status" value="1"/>
</dbReference>
<protein>
    <recommendedName>
        <fullName evidence="2">Rhamnogalacturonase A/B/Epimerase-like pectate lyase domain-containing protein</fullName>
    </recommendedName>
</protein>
<evidence type="ECO:0000313" key="4">
    <source>
        <dbReference type="Proteomes" id="UP001274830"/>
    </source>
</evidence>
<dbReference type="InterPro" id="IPR039279">
    <property type="entry name" value="QRT3-like"/>
</dbReference>
<comment type="caution">
    <text evidence="3">The sequence shown here is derived from an EMBL/GenBank/DDBJ whole genome shotgun (WGS) entry which is preliminary data.</text>
</comment>
<evidence type="ECO:0000313" key="3">
    <source>
        <dbReference type="EMBL" id="KAK3671298.1"/>
    </source>
</evidence>
<evidence type="ECO:0000259" key="2">
    <source>
        <dbReference type="Pfam" id="PF12708"/>
    </source>
</evidence>
<feature type="chain" id="PRO_5042014216" description="Rhamnogalacturonase A/B/Epimerase-like pectate lyase domain-containing protein" evidence="1">
    <location>
        <begin position="22"/>
        <end position="793"/>
    </location>
</feature>
<keyword evidence="1" id="KW-0732">Signal</keyword>
<accession>A0AAE0TPD8</accession>
<reference evidence="3" key="1">
    <citation type="submission" date="2023-07" db="EMBL/GenBank/DDBJ databases">
        <title>Black Yeasts Isolated from many extreme environments.</title>
        <authorList>
            <person name="Coleine C."/>
            <person name="Stajich J.E."/>
            <person name="Selbmann L."/>
        </authorList>
    </citation>
    <scope>NUCLEOTIDE SEQUENCE</scope>
    <source>
        <strain evidence="3">CCFEE 5485</strain>
    </source>
</reference>
<dbReference type="Gene3D" id="2.160.20.10">
    <property type="entry name" value="Single-stranded right-handed beta-helix, Pectin lyase-like"/>
    <property type="match status" value="2"/>
</dbReference>
<feature type="signal peptide" evidence="1">
    <location>
        <begin position="1"/>
        <end position="21"/>
    </location>
</feature>
<dbReference type="InterPro" id="IPR024535">
    <property type="entry name" value="RHGA/B-epi-like_pectate_lyase"/>
</dbReference>
<dbReference type="SUPFAM" id="SSF51126">
    <property type="entry name" value="Pectin lyase-like"/>
    <property type="match status" value="2"/>
</dbReference>
<proteinExistence type="predicted"/>
<dbReference type="InterPro" id="IPR012334">
    <property type="entry name" value="Pectin_lyas_fold"/>
</dbReference>
<organism evidence="3 4">
    <name type="scientific">Recurvomyces mirabilis</name>
    <dbReference type="NCBI Taxonomy" id="574656"/>
    <lineage>
        <taxon>Eukaryota</taxon>
        <taxon>Fungi</taxon>
        <taxon>Dikarya</taxon>
        <taxon>Ascomycota</taxon>
        <taxon>Pezizomycotina</taxon>
        <taxon>Dothideomycetes</taxon>
        <taxon>Dothideomycetidae</taxon>
        <taxon>Mycosphaerellales</taxon>
        <taxon>Teratosphaeriaceae</taxon>
        <taxon>Recurvomyces</taxon>
    </lineage>
</organism>
<feature type="domain" description="Rhamnogalacturonase A/B/Epimerase-like pectate lyase" evidence="2">
    <location>
        <begin position="423"/>
        <end position="486"/>
    </location>
</feature>
<dbReference type="AlphaFoldDB" id="A0AAE0TPD8"/>
<dbReference type="CDD" id="cd23668">
    <property type="entry name" value="GH55_beta13glucanase-like"/>
    <property type="match status" value="1"/>
</dbReference>
<dbReference type="EMBL" id="JAUTXT010000044">
    <property type="protein sequence ID" value="KAK3671298.1"/>
    <property type="molecule type" value="Genomic_DNA"/>
</dbReference>
<feature type="domain" description="Rhamnogalacturonase A/B/Epimerase-like pectate lyase" evidence="2">
    <location>
        <begin position="76"/>
        <end position="296"/>
    </location>
</feature>
<dbReference type="GO" id="GO:0004650">
    <property type="term" value="F:polygalacturonase activity"/>
    <property type="evidence" value="ECO:0007669"/>
    <property type="project" value="InterPro"/>
</dbReference>